<dbReference type="EMBL" id="JAQIZT010000014">
    <property type="protein sequence ID" value="KAJ6971379.1"/>
    <property type="molecule type" value="Genomic_DNA"/>
</dbReference>
<sequence>MQRLPSSQHITTHKLTKRWNGEAISKKNAATDLEAGRELRSNSYKSTSVQKNGCRSMINISINNNDPAIRASAFARTFSLQEVKTQLSRVSSTA</sequence>
<proteinExistence type="predicted"/>
<accession>A0AAD6LSV6</accession>
<dbReference type="AlphaFoldDB" id="A0AAD6LSV6"/>
<dbReference type="EMBL" id="JAQIZT010000014">
    <property type="protein sequence ID" value="KAJ6972709.1"/>
    <property type="molecule type" value="Genomic_DNA"/>
</dbReference>
<evidence type="ECO:0000313" key="4">
    <source>
        <dbReference type="Proteomes" id="UP001164929"/>
    </source>
</evidence>
<dbReference type="Proteomes" id="UP001164929">
    <property type="component" value="Chromosome 14"/>
</dbReference>
<name>A0AAD6LSV6_9ROSI</name>
<gene>
    <name evidence="2" type="ORF">NC653_032020</name>
    <name evidence="3" type="ORF">NC653_033113</name>
</gene>
<protein>
    <submittedName>
        <fullName evidence="3">Uncharacterized protein</fullName>
    </submittedName>
</protein>
<organism evidence="3 4">
    <name type="scientific">Populus alba x Populus x berolinensis</name>
    <dbReference type="NCBI Taxonomy" id="444605"/>
    <lineage>
        <taxon>Eukaryota</taxon>
        <taxon>Viridiplantae</taxon>
        <taxon>Streptophyta</taxon>
        <taxon>Embryophyta</taxon>
        <taxon>Tracheophyta</taxon>
        <taxon>Spermatophyta</taxon>
        <taxon>Magnoliopsida</taxon>
        <taxon>eudicotyledons</taxon>
        <taxon>Gunneridae</taxon>
        <taxon>Pentapetalae</taxon>
        <taxon>rosids</taxon>
        <taxon>fabids</taxon>
        <taxon>Malpighiales</taxon>
        <taxon>Salicaceae</taxon>
        <taxon>Saliceae</taxon>
        <taxon>Populus</taxon>
    </lineage>
</organism>
<evidence type="ECO:0000313" key="2">
    <source>
        <dbReference type="EMBL" id="KAJ6971379.1"/>
    </source>
</evidence>
<comment type="caution">
    <text evidence="3">The sequence shown here is derived from an EMBL/GenBank/DDBJ whole genome shotgun (WGS) entry which is preliminary data.</text>
</comment>
<reference evidence="3" key="1">
    <citation type="journal article" date="2023" name="Mol. Ecol. Resour.">
        <title>Chromosome-level genome assembly of a triploid poplar Populus alba 'Berolinensis'.</title>
        <authorList>
            <person name="Chen S."/>
            <person name="Yu Y."/>
            <person name="Wang X."/>
            <person name="Wang S."/>
            <person name="Zhang T."/>
            <person name="Zhou Y."/>
            <person name="He R."/>
            <person name="Meng N."/>
            <person name="Wang Y."/>
            <person name="Liu W."/>
            <person name="Liu Z."/>
            <person name="Liu J."/>
            <person name="Guo Q."/>
            <person name="Huang H."/>
            <person name="Sederoff R.R."/>
            <person name="Wang G."/>
            <person name="Qu G."/>
            <person name="Chen S."/>
        </authorList>
    </citation>
    <scope>NUCLEOTIDE SEQUENCE</scope>
    <source>
        <strain evidence="3">SC-2020</strain>
    </source>
</reference>
<evidence type="ECO:0000313" key="3">
    <source>
        <dbReference type="EMBL" id="KAJ6972709.1"/>
    </source>
</evidence>
<feature type="compositionally biased region" description="Polar residues" evidence="1">
    <location>
        <begin position="1"/>
        <end position="10"/>
    </location>
</feature>
<keyword evidence="4" id="KW-1185">Reference proteome</keyword>
<evidence type="ECO:0000256" key="1">
    <source>
        <dbReference type="SAM" id="MobiDB-lite"/>
    </source>
</evidence>
<feature type="region of interest" description="Disordered" evidence="1">
    <location>
        <begin position="1"/>
        <end position="23"/>
    </location>
</feature>